<name>A0A372NPS2_9SPHI</name>
<dbReference type="Pfam" id="PF03625">
    <property type="entry name" value="DUF302"/>
    <property type="match status" value="1"/>
</dbReference>
<dbReference type="Gene3D" id="3.30.310.70">
    <property type="entry name" value="TT1751-like domain"/>
    <property type="match status" value="1"/>
</dbReference>
<accession>A0A372NPS2</accession>
<sequence>MQVTHISTIVKPGFTDFTNAFEKLAGRITKSDVTNIVTDPEGTRRHIETLQGYQDLIIFDIQDHGSLFNLIGEKRFAKQYLIGNPLIAFSMTRHDIRAALYAPLRVLVYTDGQNRTTIEYDKPSDLFGQFGIPQITEVGLGLDQKVEKLVEKAVEDSVSVKQQ</sequence>
<evidence type="ECO:0000313" key="3">
    <source>
        <dbReference type="Proteomes" id="UP000264217"/>
    </source>
</evidence>
<dbReference type="CDD" id="cd14797">
    <property type="entry name" value="DUF302"/>
    <property type="match status" value="1"/>
</dbReference>
<proteinExistence type="predicted"/>
<feature type="domain" description="DUF302" evidence="1">
    <location>
        <begin position="72"/>
        <end position="123"/>
    </location>
</feature>
<dbReference type="Proteomes" id="UP000264217">
    <property type="component" value="Unassembled WGS sequence"/>
</dbReference>
<comment type="caution">
    <text evidence="2">The sequence shown here is derived from an EMBL/GenBank/DDBJ whole genome shotgun (WGS) entry which is preliminary data.</text>
</comment>
<evidence type="ECO:0000259" key="1">
    <source>
        <dbReference type="Pfam" id="PF03625"/>
    </source>
</evidence>
<dbReference type="OrthoDB" id="121208at2"/>
<dbReference type="AlphaFoldDB" id="A0A372NPS2"/>
<protein>
    <submittedName>
        <fullName evidence="2">DUF302 domain-containing protein</fullName>
    </submittedName>
</protein>
<gene>
    <name evidence="2" type="ORF">D0C36_18510</name>
</gene>
<dbReference type="InterPro" id="IPR035923">
    <property type="entry name" value="TT1751-like_sf"/>
</dbReference>
<dbReference type="RefSeq" id="WP_117393141.1">
    <property type="nucleotide sequence ID" value="NZ_QWDC01000003.1"/>
</dbReference>
<reference evidence="2 3" key="1">
    <citation type="submission" date="2018-08" db="EMBL/GenBank/DDBJ databases">
        <title>Mucilaginibacter sp. MYSH2.</title>
        <authorList>
            <person name="Seo T."/>
        </authorList>
    </citation>
    <scope>NUCLEOTIDE SEQUENCE [LARGE SCALE GENOMIC DNA]</scope>
    <source>
        <strain evidence="2 3">MYSH2</strain>
    </source>
</reference>
<dbReference type="SUPFAM" id="SSF103247">
    <property type="entry name" value="TT1751-like"/>
    <property type="match status" value="1"/>
</dbReference>
<dbReference type="InterPro" id="IPR005180">
    <property type="entry name" value="DUF302"/>
</dbReference>
<organism evidence="2 3">
    <name type="scientific">Mucilaginibacter conchicola</name>
    <dbReference type="NCBI Taxonomy" id="2303333"/>
    <lineage>
        <taxon>Bacteria</taxon>
        <taxon>Pseudomonadati</taxon>
        <taxon>Bacteroidota</taxon>
        <taxon>Sphingobacteriia</taxon>
        <taxon>Sphingobacteriales</taxon>
        <taxon>Sphingobacteriaceae</taxon>
        <taxon>Mucilaginibacter</taxon>
    </lineage>
</organism>
<evidence type="ECO:0000313" key="2">
    <source>
        <dbReference type="EMBL" id="RFZ90939.1"/>
    </source>
</evidence>
<dbReference type="EMBL" id="QWDC01000003">
    <property type="protein sequence ID" value="RFZ90939.1"/>
    <property type="molecule type" value="Genomic_DNA"/>
</dbReference>
<keyword evidence="3" id="KW-1185">Reference proteome</keyword>